<evidence type="ECO:0000256" key="1">
    <source>
        <dbReference type="SAM" id="MobiDB-lite"/>
    </source>
</evidence>
<dbReference type="RefSeq" id="WP_133795802.1">
    <property type="nucleotide sequence ID" value="NZ_SOCA01000004.1"/>
</dbReference>
<feature type="region of interest" description="Disordered" evidence="1">
    <location>
        <begin position="118"/>
        <end position="139"/>
    </location>
</feature>
<dbReference type="InterPro" id="IPR008984">
    <property type="entry name" value="SMAD_FHA_dom_sf"/>
</dbReference>
<name>A0A4R7RZW7_9BACT</name>
<dbReference type="EMBL" id="SOCA01000004">
    <property type="protein sequence ID" value="TDU70706.1"/>
    <property type="molecule type" value="Genomic_DNA"/>
</dbReference>
<keyword evidence="2" id="KW-0812">Transmembrane</keyword>
<accession>A0A4R7RZW7</accession>
<proteinExistence type="predicted"/>
<feature type="domain" description="YscD cytoplasmic" evidence="3">
    <location>
        <begin position="11"/>
        <end position="100"/>
    </location>
</feature>
<dbReference type="AlphaFoldDB" id="A0A4R7RZW7"/>
<gene>
    <name evidence="4" type="ORF">EI77_02754</name>
</gene>
<evidence type="ECO:0000313" key="4">
    <source>
        <dbReference type="EMBL" id="TDU70706.1"/>
    </source>
</evidence>
<feature type="compositionally biased region" description="Low complexity" evidence="1">
    <location>
        <begin position="122"/>
        <end position="136"/>
    </location>
</feature>
<feature type="region of interest" description="Disordered" evidence="1">
    <location>
        <begin position="350"/>
        <end position="379"/>
    </location>
</feature>
<protein>
    <submittedName>
        <fullName evidence="4">Type III secretion system (T3SS) inner membrane Yop/YscD-like protein</fullName>
    </submittedName>
</protein>
<comment type="caution">
    <text evidence="4">The sequence shown here is derived from an EMBL/GenBank/DDBJ whole genome shotgun (WGS) entry which is preliminary data.</text>
</comment>
<reference evidence="4 5" key="1">
    <citation type="submission" date="2019-03" db="EMBL/GenBank/DDBJ databases">
        <title>Genomic Encyclopedia of Archaeal and Bacterial Type Strains, Phase II (KMG-II): from individual species to whole genera.</title>
        <authorList>
            <person name="Goeker M."/>
        </authorList>
    </citation>
    <scope>NUCLEOTIDE SEQUENCE [LARGE SCALE GENOMIC DNA]</scope>
    <source>
        <strain evidence="4 5">ATCC 25309</strain>
    </source>
</reference>
<dbReference type="Gene3D" id="2.60.200.20">
    <property type="match status" value="1"/>
</dbReference>
<dbReference type="InterPro" id="IPR032030">
    <property type="entry name" value="YscD_cytoplasmic_dom"/>
</dbReference>
<feature type="compositionally biased region" description="Low complexity" evidence="1">
    <location>
        <begin position="361"/>
        <end position="374"/>
    </location>
</feature>
<keyword evidence="5" id="KW-1185">Reference proteome</keyword>
<feature type="transmembrane region" description="Helical" evidence="2">
    <location>
        <begin position="165"/>
        <end position="185"/>
    </location>
</feature>
<organism evidence="4 5">
    <name type="scientific">Prosthecobacter fusiformis</name>
    <dbReference type="NCBI Taxonomy" id="48464"/>
    <lineage>
        <taxon>Bacteria</taxon>
        <taxon>Pseudomonadati</taxon>
        <taxon>Verrucomicrobiota</taxon>
        <taxon>Verrucomicrobiia</taxon>
        <taxon>Verrucomicrobiales</taxon>
        <taxon>Verrucomicrobiaceae</taxon>
        <taxon>Prosthecobacter</taxon>
    </lineage>
</organism>
<evidence type="ECO:0000256" key="2">
    <source>
        <dbReference type="SAM" id="Phobius"/>
    </source>
</evidence>
<dbReference type="SUPFAM" id="SSF49879">
    <property type="entry name" value="SMAD/FHA domain"/>
    <property type="match status" value="1"/>
</dbReference>
<keyword evidence="2" id="KW-1133">Transmembrane helix</keyword>
<keyword evidence="2" id="KW-0472">Membrane</keyword>
<dbReference type="Proteomes" id="UP000295662">
    <property type="component" value="Unassembled WGS sequence"/>
</dbReference>
<dbReference type="OrthoDB" id="5620712at2"/>
<dbReference type="Pfam" id="PF16697">
    <property type="entry name" value="Yop-YscD_cpl"/>
    <property type="match status" value="1"/>
</dbReference>
<sequence length="469" mass="48871">MSAASQQWLLKVIAGPHQGAEIGLLGGKTLIGSDGECDVVLHDVLIAPQHVELDLSASGMVAAALGGRIFINGKRVREASHKLPDFAFLTIGGSHLVLGPVGGTWPLLSAADIPELEKETEAPAAEESPPETAEPTVNAAASSGLKPIIADGETYLPRPQPTSKLGPILGIVAGVVVLLVWAVVFNDFFSSHDGNGDNNSDVSDRPLVRAQSIVEELGLLGSIKIEEAAGRLTAAGYVDSESKQRELQAALRATVPGLRTKIYSLEKIASSARALIDAQHLPLTVSSLSEGKLKISGKLPSADPWMRMRKLLLSEVPGVSEIEDSVEIEATRPAASNTVYVSLPPFTSGAPNAPTPPAANPLPTSSIPPSNPISAQTSAPLPDPVTDYLISADTIDTPEAAISTIRVDEAGLSYVRLSTGGVYFVGARLPYGGTVAKIEAESVTIIEKGESRSLHQGDVAMKSKSLAAP</sequence>
<evidence type="ECO:0000313" key="5">
    <source>
        <dbReference type="Proteomes" id="UP000295662"/>
    </source>
</evidence>
<evidence type="ECO:0000259" key="3">
    <source>
        <dbReference type="Pfam" id="PF16697"/>
    </source>
</evidence>